<dbReference type="InterPro" id="IPR044817">
    <property type="entry name" value="SBP-like"/>
</dbReference>
<name>A0A835M7J1_9MAGN</name>
<evidence type="ECO:0000256" key="3">
    <source>
        <dbReference type="ARBA" id="ARBA00022771"/>
    </source>
</evidence>
<reference evidence="12 13" key="1">
    <citation type="submission" date="2020-10" db="EMBL/GenBank/DDBJ databases">
        <title>The Coptis chinensis genome and diversification of protoberbering-type alkaloids.</title>
        <authorList>
            <person name="Wang B."/>
            <person name="Shu S."/>
            <person name="Song C."/>
            <person name="Liu Y."/>
        </authorList>
    </citation>
    <scope>NUCLEOTIDE SEQUENCE [LARGE SCALE GENOMIC DNA]</scope>
    <source>
        <strain evidence="12">HL-2020</strain>
        <tissue evidence="12">Leaf</tissue>
    </source>
</reference>
<keyword evidence="4" id="KW-0862">Zinc</keyword>
<dbReference type="PANTHER" id="PTHR31251:SF131">
    <property type="entry name" value="SBP-TYPE DOMAIN-CONTAINING PROTEIN"/>
    <property type="match status" value="1"/>
</dbReference>
<protein>
    <recommendedName>
        <fullName evidence="11">SBP-type domain-containing protein</fullName>
    </recommendedName>
</protein>
<dbReference type="OrthoDB" id="514967at2759"/>
<evidence type="ECO:0000256" key="1">
    <source>
        <dbReference type="ARBA" id="ARBA00004123"/>
    </source>
</evidence>
<evidence type="ECO:0000256" key="5">
    <source>
        <dbReference type="ARBA" id="ARBA00023015"/>
    </source>
</evidence>
<dbReference type="GO" id="GO:0008270">
    <property type="term" value="F:zinc ion binding"/>
    <property type="evidence" value="ECO:0007669"/>
    <property type="project" value="UniProtKB-KW"/>
</dbReference>
<proteinExistence type="predicted"/>
<keyword evidence="3 9" id="KW-0863">Zinc-finger</keyword>
<dbReference type="InterPro" id="IPR004333">
    <property type="entry name" value="SBP_dom"/>
</dbReference>
<evidence type="ECO:0000256" key="8">
    <source>
        <dbReference type="ARBA" id="ARBA00023242"/>
    </source>
</evidence>
<keyword evidence="2" id="KW-0479">Metal-binding</keyword>
<comment type="subcellular location">
    <subcellularLocation>
        <location evidence="1">Nucleus</location>
    </subcellularLocation>
</comment>
<evidence type="ECO:0000256" key="4">
    <source>
        <dbReference type="ARBA" id="ARBA00022833"/>
    </source>
</evidence>
<organism evidence="12 13">
    <name type="scientific">Coptis chinensis</name>
    <dbReference type="NCBI Taxonomy" id="261450"/>
    <lineage>
        <taxon>Eukaryota</taxon>
        <taxon>Viridiplantae</taxon>
        <taxon>Streptophyta</taxon>
        <taxon>Embryophyta</taxon>
        <taxon>Tracheophyta</taxon>
        <taxon>Spermatophyta</taxon>
        <taxon>Magnoliopsida</taxon>
        <taxon>Ranunculales</taxon>
        <taxon>Ranunculaceae</taxon>
        <taxon>Coptidoideae</taxon>
        <taxon>Coptis</taxon>
    </lineage>
</organism>
<dbReference type="Proteomes" id="UP000631114">
    <property type="component" value="Unassembled WGS sequence"/>
</dbReference>
<keyword evidence="5" id="KW-0805">Transcription regulation</keyword>
<keyword evidence="13" id="KW-1185">Reference proteome</keyword>
<keyword evidence="8" id="KW-0539">Nucleus</keyword>
<dbReference type="InterPro" id="IPR036893">
    <property type="entry name" value="SBP_sf"/>
</dbReference>
<evidence type="ECO:0000256" key="2">
    <source>
        <dbReference type="ARBA" id="ARBA00022723"/>
    </source>
</evidence>
<dbReference type="SUPFAM" id="SSF103612">
    <property type="entry name" value="SBT domain"/>
    <property type="match status" value="1"/>
</dbReference>
<dbReference type="PROSITE" id="PS51141">
    <property type="entry name" value="ZF_SBP"/>
    <property type="match status" value="1"/>
</dbReference>
<sequence length="533" mass="59127">MEWNMKTPPPLQWEWENLMIFNGKMSEGDGGGGRIDNGNGSFYSSGNGGCSGSELGNGSLSKSSISASGDSSSKEGGSKISNFTFETVERFGQDLGKKKDLLKMEDSGTSPTAMEASVISGEPVIGLKLGKRTYFEDVCAGSVVKPSSFTPMPASSTSATKRSRASYHSTQTPRCQVEGCNFDLSSSKDYHRRHRVCETHSKCPRVVVAGLERRFCQQCSRFHDLMEFDEKKRSCRRRLSDHNARRRKQQPDGIQFNSDRLSSSFYGFISNISKDNIRCTASIGNTVLLLRVHIQIRNKVSNSSMYGILLSFQKPSDTAALILDMKRILFLWNTRQPMSLMFNRVPLGHTRPVANPTWEATCCIKPEAKESVMRSVKVERINGKLNLSNNNLPSAIPLMHRDSDRLLSFKGSTTEVLSQGLEAPVTASNLNVAPDFRRALSLLSNNPWRSGNPEPTSLDQLMNANHTSMAHPAMHAVPQGWSLGSAEYWQAEQQPVDTQVHSMASQISSGNHFQEFQLFKAPFESGYYSSQMN</sequence>
<evidence type="ECO:0000256" key="10">
    <source>
        <dbReference type="SAM" id="MobiDB-lite"/>
    </source>
</evidence>
<dbReference type="Pfam" id="PF03110">
    <property type="entry name" value="SBP"/>
    <property type="match status" value="1"/>
</dbReference>
<feature type="compositionally biased region" description="Low complexity" evidence="10">
    <location>
        <begin position="54"/>
        <end position="71"/>
    </location>
</feature>
<dbReference type="PANTHER" id="PTHR31251">
    <property type="entry name" value="SQUAMOSA PROMOTER-BINDING-LIKE PROTEIN 4"/>
    <property type="match status" value="1"/>
</dbReference>
<keyword evidence="7" id="KW-0804">Transcription</keyword>
<dbReference type="EMBL" id="JADFTS010000003">
    <property type="protein sequence ID" value="KAF9616629.1"/>
    <property type="molecule type" value="Genomic_DNA"/>
</dbReference>
<dbReference type="FunFam" id="4.10.1100.10:FF:000001">
    <property type="entry name" value="Squamosa promoter-binding-like protein 14"/>
    <property type="match status" value="1"/>
</dbReference>
<feature type="region of interest" description="Disordered" evidence="10">
    <location>
        <begin position="150"/>
        <end position="169"/>
    </location>
</feature>
<accession>A0A835M7J1</accession>
<evidence type="ECO:0000256" key="7">
    <source>
        <dbReference type="ARBA" id="ARBA00023163"/>
    </source>
</evidence>
<dbReference type="GO" id="GO:0003677">
    <property type="term" value="F:DNA binding"/>
    <property type="evidence" value="ECO:0007669"/>
    <property type="project" value="UniProtKB-KW"/>
</dbReference>
<evidence type="ECO:0000259" key="11">
    <source>
        <dbReference type="PROSITE" id="PS51141"/>
    </source>
</evidence>
<evidence type="ECO:0000313" key="13">
    <source>
        <dbReference type="Proteomes" id="UP000631114"/>
    </source>
</evidence>
<feature type="domain" description="SBP-type" evidence="11">
    <location>
        <begin position="172"/>
        <end position="249"/>
    </location>
</feature>
<comment type="caution">
    <text evidence="12">The sequence shown here is derived from an EMBL/GenBank/DDBJ whole genome shotgun (WGS) entry which is preliminary data.</text>
</comment>
<evidence type="ECO:0000313" key="12">
    <source>
        <dbReference type="EMBL" id="KAF9616629.1"/>
    </source>
</evidence>
<keyword evidence="6" id="KW-0238">DNA-binding</keyword>
<dbReference type="GO" id="GO:0005634">
    <property type="term" value="C:nucleus"/>
    <property type="evidence" value="ECO:0007669"/>
    <property type="project" value="UniProtKB-SubCell"/>
</dbReference>
<evidence type="ECO:0000256" key="6">
    <source>
        <dbReference type="ARBA" id="ARBA00023125"/>
    </source>
</evidence>
<dbReference type="Gene3D" id="4.10.1100.10">
    <property type="entry name" value="Transcription factor, SBP-box domain"/>
    <property type="match status" value="1"/>
</dbReference>
<feature type="region of interest" description="Disordered" evidence="10">
    <location>
        <begin position="54"/>
        <end position="79"/>
    </location>
</feature>
<evidence type="ECO:0000256" key="9">
    <source>
        <dbReference type="PROSITE-ProRule" id="PRU00470"/>
    </source>
</evidence>
<gene>
    <name evidence="12" type="ORF">IFM89_030798</name>
</gene>
<dbReference type="AlphaFoldDB" id="A0A835M7J1"/>